<feature type="transmembrane region" description="Helical" evidence="1">
    <location>
        <begin position="47"/>
        <end position="67"/>
    </location>
</feature>
<evidence type="ECO:0000256" key="1">
    <source>
        <dbReference type="SAM" id="Phobius"/>
    </source>
</evidence>
<feature type="transmembrane region" description="Helical" evidence="1">
    <location>
        <begin position="133"/>
        <end position="151"/>
    </location>
</feature>
<feature type="transmembrane region" description="Helical" evidence="1">
    <location>
        <begin position="231"/>
        <end position="249"/>
    </location>
</feature>
<gene>
    <name evidence="2" type="ORF">COZ78_02335</name>
</gene>
<comment type="caution">
    <text evidence="2">The sequence shown here is derived from an EMBL/GenBank/DDBJ whole genome shotgun (WGS) entry which is preliminary data.</text>
</comment>
<feature type="transmembrane region" description="Helical" evidence="1">
    <location>
        <begin position="207"/>
        <end position="225"/>
    </location>
</feature>
<reference evidence="3" key="1">
    <citation type="submission" date="2017-09" db="EMBL/GenBank/DDBJ databases">
        <title>Depth-based differentiation of microbial function through sediment-hosted aquifers and enrichment of novel symbionts in the deep terrestrial subsurface.</title>
        <authorList>
            <person name="Probst A.J."/>
            <person name="Ladd B."/>
            <person name="Jarett J.K."/>
            <person name="Geller-Mcgrath D.E."/>
            <person name="Sieber C.M.K."/>
            <person name="Emerson J.B."/>
            <person name="Anantharaman K."/>
            <person name="Thomas B.C."/>
            <person name="Malmstrom R."/>
            <person name="Stieglmeier M."/>
            <person name="Klingl A."/>
            <person name="Woyke T."/>
            <person name="Ryan C.M."/>
            <person name="Banfield J.F."/>
        </authorList>
    </citation>
    <scope>NUCLEOTIDE SEQUENCE [LARGE SCALE GENOMIC DNA]</scope>
</reference>
<protein>
    <submittedName>
        <fullName evidence="2">Uncharacterized protein</fullName>
    </submittedName>
</protein>
<dbReference type="AlphaFoldDB" id="A0A2M7IY33"/>
<keyword evidence="1" id="KW-0472">Membrane</keyword>
<dbReference type="EMBL" id="PFHV01000062">
    <property type="protein sequence ID" value="PIX03080.1"/>
    <property type="molecule type" value="Genomic_DNA"/>
</dbReference>
<dbReference type="Proteomes" id="UP000230505">
    <property type="component" value="Unassembled WGS sequence"/>
</dbReference>
<proteinExistence type="predicted"/>
<sequence length="324" mass="34958">MVAFGRCGLRKSPWFSTGFFLLALSMFFLYCPEFIEGREVVAMRREQFIFLIMIAALFFLAKSTFSYTSTQSFEQWKLFKDSRMNFTILALEPSDKLKGLSTETLKGTGTVSAEQVYNKYLLDAGRDLKTAAGLRYAGFGLGLAGLALSLYGDKSDLDLSRALQCGSVALLISPYYIGKAGKELAQAHLDNQIDKAGTALRKYRSSYYGGLATAVLGAGLLAAGLNNESDYQAAVGAAVALGGLLYSFFAPPHCLMSARSYIIDEMNIQPGKGSLLIHKIGGHLGDAGIYQYGSIFAYLLGGIITTYGVLQDDDTGIIGGSWVA</sequence>
<evidence type="ECO:0000313" key="3">
    <source>
        <dbReference type="Proteomes" id="UP000230505"/>
    </source>
</evidence>
<name>A0A2M7IY33_9BACT</name>
<evidence type="ECO:0000313" key="2">
    <source>
        <dbReference type="EMBL" id="PIX03080.1"/>
    </source>
</evidence>
<keyword evidence="1" id="KW-1133">Transmembrane helix</keyword>
<organism evidence="2 3">
    <name type="scientific">bacterium (Candidatus Gribaldobacteria) CG_4_8_14_3_um_filter_42_11</name>
    <dbReference type="NCBI Taxonomy" id="2014267"/>
    <lineage>
        <taxon>Bacteria</taxon>
        <taxon>Candidatus Gribaldobacteria</taxon>
    </lineage>
</organism>
<feature type="transmembrane region" description="Helical" evidence="1">
    <location>
        <begin position="14"/>
        <end position="35"/>
    </location>
</feature>
<keyword evidence="1" id="KW-0812">Transmembrane</keyword>
<accession>A0A2M7IY33</accession>